<dbReference type="InterPro" id="IPR000537">
    <property type="entry name" value="UbiA_prenyltransferase"/>
</dbReference>
<comment type="catalytic activity">
    <reaction evidence="8 9">
        <text>heme b + (2E,6E)-farnesyl diphosphate + H2O = Fe(II)-heme o + diphosphate</text>
        <dbReference type="Rhea" id="RHEA:28070"/>
        <dbReference type="ChEBI" id="CHEBI:15377"/>
        <dbReference type="ChEBI" id="CHEBI:33019"/>
        <dbReference type="ChEBI" id="CHEBI:60344"/>
        <dbReference type="ChEBI" id="CHEBI:60530"/>
        <dbReference type="ChEBI" id="CHEBI:175763"/>
        <dbReference type="EC" id="2.5.1.141"/>
    </reaction>
</comment>
<dbReference type="UniPathway" id="UPA00834">
    <property type="reaction ID" value="UER00712"/>
</dbReference>
<feature type="transmembrane region" description="Helical" evidence="9">
    <location>
        <begin position="84"/>
        <end position="105"/>
    </location>
</feature>
<gene>
    <name evidence="9" type="primary">ctaB</name>
    <name evidence="10" type="ORF">AVDCRST_MAG64-564</name>
</gene>
<keyword evidence="4 9" id="KW-0812">Transmembrane</keyword>
<dbReference type="GO" id="GO:0005886">
    <property type="term" value="C:plasma membrane"/>
    <property type="evidence" value="ECO:0007669"/>
    <property type="project" value="UniProtKB-SubCell"/>
</dbReference>
<comment type="miscellaneous">
    <text evidence="9">Carbon 2 of the heme B porphyrin ring is defined according to the Fischer nomenclature.</text>
</comment>
<comment type="subcellular location">
    <subcellularLocation>
        <location evidence="9">Cell membrane</location>
        <topology evidence="9">Multi-pass membrane protein</topology>
    </subcellularLocation>
    <subcellularLocation>
        <location evidence="1">Membrane</location>
        <topology evidence="1">Multi-pass membrane protein</topology>
    </subcellularLocation>
</comment>
<dbReference type="InterPro" id="IPR006369">
    <property type="entry name" value="Protohaem_IX_farnesylTrfase"/>
</dbReference>
<evidence type="ECO:0000313" key="10">
    <source>
        <dbReference type="EMBL" id="CAA9379910.1"/>
    </source>
</evidence>
<keyword evidence="5 9" id="KW-1133">Transmembrane helix</keyword>
<evidence type="ECO:0000256" key="9">
    <source>
        <dbReference type="HAMAP-Rule" id="MF_00154"/>
    </source>
</evidence>
<feature type="transmembrane region" description="Helical" evidence="9">
    <location>
        <begin position="308"/>
        <end position="326"/>
    </location>
</feature>
<evidence type="ECO:0000256" key="7">
    <source>
        <dbReference type="ARBA" id="ARBA00023136"/>
    </source>
</evidence>
<feature type="transmembrane region" description="Helical" evidence="9">
    <location>
        <begin position="126"/>
        <end position="147"/>
    </location>
</feature>
<organism evidence="10">
    <name type="scientific">uncultured Phycisphaerae bacterium</name>
    <dbReference type="NCBI Taxonomy" id="904963"/>
    <lineage>
        <taxon>Bacteria</taxon>
        <taxon>Pseudomonadati</taxon>
        <taxon>Planctomycetota</taxon>
        <taxon>Phycisphaerae</taxon>
        <taxon>environmental samples</taxon>
    </lineage>
</organism>
<name>A0A6J4NDN8_9BACT</name>
<dbReference type="AlphaFoldDB" id="A0A6J4NDN8"/>
<evidence type="ECO:0000256" key="1">
    <source>
        <dbReference type="ARBA" id="ARBA00004141"/>
    </source>
</evidence>
<protein>
    <recommendedName>
        <fullName evidence="9">Protoheme IX farnesyltransferase</fullName>
        <ecNumber evidence="9">2.5.1.141</ecNumber>
    </recommendedName>
    <alternativeName>
        <fullName evidence="9">Heme B farnesyltransferase</fullName>
    </alternativeName>
    <alternativeName>
        <fullName evidence="9">Heme O synthase</fullName>
    </alternativeName>
</protein>
<dbReference type="InterPro" id="IPR030470">
    <property type="entry name" value="UbiA_prenylTrfase_CS"/>
</dbReference>
<dbReference type="PANTHER" id="PTHR43448">
    <property type="entry name" value="PROTOHEME IX FARNESYLTRANSFERASE, MITOCHONDRIAL"/>
    <property type="match status" value="1"/>
</dbReference>
<feature type="transmembrane region" description="Helical" evidence="9">
    <location>
        <begin position="153"/>
        <end position="170"/>
    </location>
</feature>
<evidence type="ECO:0000256" key="4">
    <source>
        <dbReference type="ARBA" id="ARBA00022692"/>
    </source>
</evidence>
<dbReference type="HAMAP" id="MF_00154">
    <property type="entry name" value="CyoE_CtaB"/>
    <property type="match status" value="1"/>
</dbReference>
<sequence length="328" mass="34033">MKPASPLTDIPDRVAFAAAGPTVAAGAAAAALPVPVEALGLAARGGDYLEMAKPRMNALVVVTTAVGFYMAVRGGWAAEYWAPFLHTLVGTALTAAGASVLNQYVERDLDGKMPRTANRPLPAGRVAPVEALALGVTLGVAGVLYLAGLVNPLAATLAAVTLGTYVFLYTPLKTRTTLCTVVGAVPGAIPPMIGWAAAEGALGPGAWALFSILFFWQLPHFLAIAILYRDDYAAGGMRMLPVIDPDLSFTGRQIVLWALALVPVSLFPAVVGMTGATYFVAAAFLGVAFLAFSVKCGLSGSRTDARRLFLASILYLPALLGVMMIGRN</sequence>
<dbReference type="PROSITE" id="PS00943">
    <property type="entry name" value="UBIA"/>
    <property type="match status" value="1"/>
</dbReference>
<dbReference type="GO" id="GO:0008495">
    <property type="term" value="F:protoheme IX farnesyltransferase activity"/>
    <property type="evidence" value="ECO:0007669"/>
    <property type="project" value="UniProtKB-UniRule"/>
</dbReference>
<keyword evidence="6 9" id="KW-0350">Heme biosynthesis</keyword>
<feature type="transmembrane region" description="Helical" evidence="9">
    <location>
        <begin position="276"/>
        <end position="296"/>
    </location>
</feature>
<dbReference type="EC" id="2.5.1.141" evidence="9"/>
<evidence type="ECO:0000256" key="8">
    <source>
        <dbReference type="ARBA" id="ARBA00047690"/>
    </source>
</evidence>
<dbReference type="Pfam" id="PF01040">
    <property type="entry name" value="UbiA"/>
    <property type="match status" value="1"/>
</dbReference>
<evidence type="ECO:0000256" key="3">
    <source>
        <dbReference type="ARBA" id="ARBA00022679"/>
    </source>
</evidence>
<dbReference type="PANTHER" id="PTHR43448:SF2">
    <property type="entry name" value="PROTOHEME IX FARNESYLTRANSFERASE, MITOCHONDRIAL"/>
    <property type="match status" value="1"/>
</dbReference>
<feature type="transmembrane region" description="Helical" evidence="9">
    <location>
        <begin position="58"/>
        <end position="78"/>
    </location>
</feature>
<comment type="pathway">
    <text evidence="9">Porphyrin-containing compound metabolism; heme O biosynthesis; heme O from protoheme: step 1/1.</text>
</comment>
<feature type="transmembrane region" description="Helical" evidence="9">
    <location>
        <begin position="249"/>
        <end position="270"/>
    </location>
</feature>
<keyword evidence="2 9" id="KW-1003">Cell membrane</keyword>
<proteinExistence type="inferred from homology"/>
<feature type="transmembrane region" description="Helical" evidence="9">
    <location>
        <begin position="177"/>
        <end position="198"/>
    </location>
</feature>
<evidence type="ECO:0000256" key="2">
    <source>
        <dbReference type="ARBA" id="ARBA00022475"/>
    </source>
</evidence>
<dbReference type="NCBIfam" id="TIGR01473">
    <property type="entry name" value="cyoE_ctaB"/>
    <property type="match status" value="1"/>
</dbReference>
<accession>A0A6J4NDN8</accession>
<dbReference type="InterPro" id="IPR044878">
    <property type="entry name" value="UbiA_sf"/>
</dbReference>
<dbReference type="GO" id="GO:0048034">
    <property type="term" value="P:heme O biosynthetic process"/>
    <property type="evidence" value="ECO:0007669"/>
    <property type="project" value="UniProtKB-UniRule"/>
</dbReference>
<comment type="function">
    <text evidence="9">Converts heme B (protoheme IX) to heme O by substitution of the vinyl group on carbon 2 of heme B porphyrin ring with a hydroxyethyl farnesyl side group.</text>
</comment>
<dbReference type="NCBIfam" id="NF003349">
    <property type="entry name" value="PRK04375.1-2"/>
    <property type="match status" value="1"/>
</dbReference>
<keyword evidence="7 9" id="KW-0472">Membrane</keyword>
<dbReference type="CDD" id="cd13957">
    <property type="entry name" value="PT_UbiA_Cox10"/>
    <property type="match status" value="1"/>
</dbReference>
<evidence type="ECO:0000256" key="6">
    <source>
        <dbReference type="ARBA" id="ARBA00023133"/>
    </source>
</evidence>
<dbReference type="Gene3D" id="1.10.357.140">
    <property type="entry name" value="UbiA prenyltransferase"/>
    <property type="match status" value="1"/>
</dbReference>
<reference evidence="10" key="1">
    <citation type="submission" date="2020-02" db="EMBL/GenBank/DDBJ databases">
        <authorList>
            <person name="Meier V. D."/>
        </authorList>
    </citation>
    <scope>NUCLEOTIDE SEQUENCE</scope>
    <source>
        <strain evidence="10">AVDCRST_MAG64</strain>
    </source>
</reference>
<evidence type="ECO:0000256" key="5">
    <source>
        <dbReference type="ARBA" id="ARBA00022989"/>
    </source>
</evidence>
<dbReference type="EMBL" id="CADCUQ010000150">
    <property type="protein sequence ID" value="CAA9379910.1"/>
    <property type="molecule type" value="Genomic_DNA"/>
</dbReference>
<feature type="transmembrane region" description="Helical" evidence="9">
    <location>
        <begin position="204"/>
        <end position="228"/>
    </location>
</feature>
<comment type="similarity">
    <text evidence="9">Belongs to the UbiA prenyltransferase family. Protoheme IX farnesyltransferase subfamily.</text>
</comment>
<keyword evidence="3 9" id="KW-0808">Transferase</keyword>